<dbReference type="GO" id="GO:0003677">
    <property type="term" value="F:DNA binding"/>
    <property type="evidence" value="ECO:0007669"/>
    <property type="project" value="UniProtKB-KW"/>
</dbReference>
<proteinExistence type="predicted"/>
<dbReference type="SUPFAM" id="SSF46689">
    <property type="entry name" value="Homeodomain-like"/>
    <property type="match status" value="1"/>
</dbReference>
<dbReference type="Proteomes" id="UP000324022">
    <property type="component" value="Unassembled WGS sequence"/>
</dbReference>
<dbReference type="AlphaFoldDB" id="A0A5C3EE90"/>
<evidence type="ECO:0000256" key="2">
    <source>
        <dbReference type="ARBA" id="ARBA00023242"/>
    </source>
</evidence>
<dbReference type="EMBL" id="OOIN01000022">
    <property type="protein sequence ID" value="SPO28530.1"/>
    <property type="molecule type" value="Genomic_DNA"/>
</dbReference>
<dbReference type="Gene3D" id="1.10.10.60">
    <property type="entry name" value="Homeodomain-like"/>
    <property type="match status" value="1"/>
</dbReference>
<organism evidence="4 5">
    <name type="scientific">Ustilago trichophora</name>
    <dbReference type="NCBI Taxonomy" id="86804"/>
    <lineage>
        <taxon>Eukaryota</taxon>
        <taxon>Fungi</taxon>
        <taxon>Dikarya</taxon>
        <taxon>Basidiomycota</taxon>
        <taxon>Ustilaginomycotina</taxon>
        <taxon>Ustilaginomycetes</taxon>
        <taxon>Ustilaginales</taxon>
        <taxon>Ustilaginaceae</taxon>
        <taxon>Ustilago</taxon>
    </lineage>
</organism>
<evidence type="ECO:0000256" key="1">
    <source>
        <dbReference type="ARBA" id="ARBA00023125"/>
    </source>
</evidence>
<dbReference type="Pfam" id="PF05225">
    <property type="entry name" value="HTH_psq"/>
    <property type="match status" value="1"/>
</dbReference>
<keyword evidence="2" id="KW-0539">Nucleus</keyword>
<keyword evidence="5" id="KW-1185">Reference proteome</keyword>
<evidence type="ECO:0000313" key="5">
    <source>
        <dbReference type="Proteomes" id="UP000324022"/>
    </source>
</evidence>
<dbReference type="PROSITE" id="PS51253">
    <property type="entry name" value="HTH_CENPB"/>
    <property type="match status" value="1"/>
</dbReference>
<dbReference type="InterPro" id="IPR007889">
    <property type="entry name" value="HTH_Psq"/>
</dbReference>
<evidence type="ECO:0000259" key="3">
    <source>
        <dbReference type="PROSITE" id="PS51253"/>
    </source>
</evidence>
<dbReference type="InterPro" id="IPR009057">
    <property type="entry name" value="Homeodomain-like_sf"/>
</dbReference>
<feature type="domain" description="HTH CENPB-type" evidence="3">
    <location>
        <begin position="65"/>
        <end position="137"/>
    </location>
</feature>
<dbReference type="OrthoDB" id="2740399at2759"/>
<accession>A0A5C3EE90</accession>
<name>A0A5C3EE90_9BASI</name>
<evidence type="ECO:0000313" key="4">
    <source>
        <dbReference type="EMBL" id="SPO28530.1"/>
    </source>
</evidence>
<gene>
    <name evidence="4" type="ORF">UTRI_04927</name>
</gene>
<reference evidence="4 5" key="1">
    <citation type="submission" date="2018-03" db="EMBL/GenBank/DDBJ databases">
        <authorList>
            <person name="Guldener U."/>
        </authorList>
    </citation>
    <scope>NUCLEOTIDE SEQUENCE [LARGE SCALE GENOMIC DNA]</scope>
    <source>
        <strain evidence="4 5">NBRC100155</strain>
    </source>
</reference>
<keyword evidence="1" id="KW-0238">DNA-binding</keyword>
<dbReference type="InterPro" id="IPR006600">
    <property type="entry name" value="HTH_CenpB_DNA-bd_dom"/>
</dbReference>
<sequence>MSPQMTKAKRDEFCSKTLQREEAIRHAIRDINSGAVKSIRKAAELHNVPYSPLQRRLKGIQARHNAHTHRQLLSEAQEKSLQTHIETTAAQGFPINYKELMDRAAAFNKENLCNQEAMISRKWARGFLYRHPSLLSCFSRVLDHSRAKVSNRATVTQYYELLRSTMVTHDIPFCHVYNMDETGFVFGRAQSHKVLVQREKKRRHYSGHNQDNEKVQLSLNALATKSLLQ</sequence>
<protein>
    <recommendedName>
        <fullName evidence="3">HTH CENPB-type domain-containing protein</fullName>
    </recommendedName>
</protein>